<dbReference type="RefSeq" id="WP_190994056.1">
    <property type="nucleotide sequence ID" value="NZ_JACOIK010000006.1"/>
</dbReference>
<accession>A0ABR7YP60</accession>
<evidence type="ECO:0000313" key="2">
    <source>
        <dbReference type="Proteomes" id="UP000602759"/>
    </source>
</evidence>
<organism evidence="1 2">
    <name type="scientific">Sphingobacterium micropteri</name>
    <dbReference type="NCBI Taxonomy" id="2763501"/>
    <lineage>
        <taxon>Bacteria</taxon>
        <taxon>Pseudomonadati</taxon>
        <taxon>Bacteroidota</taxon>
        <taxon>Sphingobacteriia</taxon>
        <taxon>Sphingobacteriales</taxon>
        <taxon>Sphingobacteriaceae</taxon>
        <taxon>Sphingobacterium</taxon>
    </lineage>
</organism>
<gene>
    <name evidence="1" type="ORF">H8B06_09555</name>
</gene>
<comment type="caution">
    <text evidence="1">The sequence shown here is derived from an EMBL/GenBank/DDBJ whole genome shotgun (WGS) entry which is preliminary data.</text>
</comment>
<name>A0ABR7YP60_9SPHI</name>
<reference evidence="1 2" key="1">
    <citation type="submission" date="2020-08" db="EMBL/GenBank/DDBJ databases">
        <title>Sphingobacterium sp. DN00404 isolated from aquaculture water.</title>
        <authorList>
            <person name="Zhang M."/>
        </authorList>
    </citation>
    <scope>NUCLEOTIDE SEQUENCE [LARGE SCALE GENOMIC DNA]</scope>
    <source>
        <strain evidence="1 2">DN00404</strain>
    </source>
</reference>
<dbReference type="EMBL" id="JACOIK010000006">
    <property type="protein sequence ID" value="MBD1433069.1"/>
    <property type="molecule type" value="Genomic_DNA"/>
</dbReference>
<evidence type="ECO:0000313" key="1">
    <source>
        <dbReference type="EMBL" id="MBD1433069.1"/>
    </source>
</evidence>
<proteinExistence type="predicted"/>
<keyword evidence="2" id="KW-1185">Reference proteome</keyword>
<sequence>MSSELLIMFRDFAVSYKDNVVHARNIAEQSRAVIDHSKDIFVMSGNKFVLILFKTNDYRDLLTMSLYIVIKYMVGGAMYMYKIAPLKLSQKETAYGSYCRTLLLIKGKRYRENT</sequence>
<protein>
    <submittedName>
        <fullName evidence="1">Uncharacterized protein</fullName>
    </submittedName>
</protein>
<dbReference type="Proteomes" id="UP000602759">
    <property type="component" value="Unassembled WGS sequence"/>
</dbReference>